<dbReference type="RefSeq" id="WP_321561758.1">
    <property type="nucleotide sequence ID" value="NZ_CP139558.1"/>
</dbReference>
<evidence type="ECO:0000256" key="1">
    <source>
        <dbReference type="SAM" id="Phobius"/>
    </source>
</evidence>
<reference evidence="2 3" key="1">
    <citation type="submission" date="2023-11" db="EMBL/GenBank/DDBJ databases">
        <title>Analysis of the Genomes of Mucilaginibacter gossypii cycad 4 and M. sabulilitoris SNA2: microbes with the potential for plant growth promotion.</title>
        <authorList>
            <person name="Hirsch A.M."/>
            <person name="Humm E."/>
            <person name="Rubbi M."/>
            <person name="Del Vecchio G."/>
            <person name="Ha S.M."/>
            <person name="Pellegrini M."/>
            <person name="Gunsalus R.P."/>
        </authorList>
    </citation>
    <scope>NUCLEOTIDE SEQUENCE [LARGE SCALE GENOMIC DNA]</scope>
    <source>
        <strain evidence="2 3">SNA2</strain>
    </source>
</reference>
<name>A0ABZ0TK87_9SPHI</name>
<proteinExistence type="predicted"/>
<evidence type="ECO:0000313" key="2">
    <source>
        <dbReference type="EMBL" id="WPU92598.1"/>
    </source>
</evidence>
<protein>
    <submittedName>
        <fullName evidence="2">Uncharacterized protein</fullName>
    </submittedName>
</protein>
<dbReference type="Proteomes" id="UP001324380">
    <property type="component" value="Chromosome"/>
</dbReference>
<keyword evidence="1" id="KW-0472">Membrane</keyword>
<evidence type="ECO:0000313" key="3">
    <source>
        <dbReference type="Proteomes" id="UP001324380"/>
    </source>
</evidence>
<feature type="transmembrane region" description="Helical" evidence="1">
    <location>
        <begin position="65"/>
        <end position="86"/>
    </location>
</feature>
<keyword evidence="1" id="KW-0812">Transmembrane</keyword>
<accession>A0ABZ0TK87</accession>
<keyword evidence="3" id="KW-1185">Reference proteome</keyword>
<dbReference type="EMBL" id="CP139558">
    <property type="protein sequence ID" value="WPU92598.1"/>
    <property type="molecule type" value="Genomic_DNA"/>
</dbReference>
<feature type="transmembrane region" description="Helical" evidence="1">
    <location>
        <begin position="12"/>
        <end position="30"/>
    </location>
</feature>
<organism evidence="2 3">
    <name type="scientific">Mucilaginibacter sabulilitoris</name>
    <dbReference type="NCBI Taxonomy" id="1173583"/>
    <lineage>
        <taxon>Bacteria</taxon>
        <taxon>Pseudomonadati</taxon>
        <taxon>Bacteroidota</taxon>
        <taxon>Sphingobacteriia</taxon>
        <taxon>Sphingobacteriales</taxon>
        <taxon>Sphingobacteriaceae</taxon>
        <taxon>Mucilaginibacter</taxon>
    </lineage>
</organism>
<feature type="transmembrane region" description="Helical" evidence="1">
    <location>
        <begin position="36"/>
        <end position="53"/>
    </location>
</feature>
<keyword evidence="1" id="KW-1133">Transmembrane helix</keyword>
<sequence length="109" mass="12311">MLANHKGEIPVVVLLMPYLLGIAVGISFISAVYLPVLSGLFIGLSFVFITLNLNYRRLGLYKRRWLGGLLIGIIVFTAGWLSVISYNEINHRDHFSRLPCAVYFCTHQQ</sequence>
<gene>
    <name evidence="2" type="ORF">SNE25_25060</name>
</gene>